<protein>
    <submittedName>
        <fullName evidence="6">Cobalt-precorrin-8X methylmutase</fullName>
    </submittedName>
</protein>
<dbReference type="Gene3D" id="3.40.50.10230">
    <property type="entry name" value="Cobalamin biosynthesis CobH/CbiC, precorrin-8X methylmutase"/>
    <property type="match status" value="1"/>
</dbReference>
<dbReference type="PANTHER" id="PTHR43588:SF1">
    <property type="entry name" value="COBALT-PRECORRIN-8 METHYLMUTASE"/>
    <property type="match status" value="1"/>
</dbReference>
<proteinExistence type="inferred from homology"/>
<name>A0A0R1RZQ5_9LACO</name>
<comment type="similarity">
    <text evidence="2">Belongs to the CobH/CbiC family.</text>
</comment>
<dbReference type="UniPathway" id="UPA00148"/>
<dbReference type="PATRIC" id="fig|1423739.3.peg.2021"/>
<accession>A0A0R1RZQ5</accession>
<dbReference type="SUPFAM" id="SSF63965">
    <property type="entry name" value="Precorrin-8X methylmutase CbiC/CobH"/>
    <property type="match status" value="1"/>
</dbReference>
<gene>
    <name evidence="6" type="ORF">FC85_GL001937</name>
</gene>
<evidence type="ECO:0000259" key="5">
    <source>
        <dbReference type="Pfam" id="PF02570"/>
    </source>
</evidence>
<dbReference type="GO" id="GO:0009236">
    <property type="term" value="P:cobalamin biosynthetic process"/>
    <property type="evidence" value="ECO:0007669"/>
    <property type="project" value="UniProtKB-UniPathway"/>
</dbReference>
<reference evidence="6 7" key="1">
    <citation type="journal article" date="2015" name="Genome Announc.">
        <title>Expanding the biotechnology potential of lactobacilli through comparative genomics of 213 strains and associated genera.</title>
        <authorList>
            <person name="Sun Z."/>
            <person name="Harris H.M."/>
            <person name="McCann A."/>
            <person name="Guo C."/>
            <person name="Argimon S."/>
            <person name="Zhang W."/>
            <person name="Yang X."/>
            <person name="Jeffery I.B."/>
            <person name="Cooney J.C."/>
            <person name="Kagawa T.F."/>
            <person name="Liu W."/>
            <person name="Song Y."/>
            <person name="Salvetti E."/>
            <person name="Wrobel A."/>
            <person name="Rasinkangas P."/>
            <person name="Parkhill J."/>
            <person name="Rea M.C."/>
            <person name="O'Sullivan O."/>
            <person name="Ritari J."/>
            <person name="Douillard F.P."/>
            <person name="Paul Ross R."/>
            <person name="Yang R."/>
            <person name="Briner A.E."/>
            <person name="Felis G.E."/>
            <person name="de Vos W.M."/>
            <person name="Barrangou R."/>
            <person name="Klaenhammer T.R."/>
            <person name="Caufield P.W."/>
            <person name="Cui Y."/>
            <person name="Zhang H."/>
            <person name="O'Toole P.W."/>
        </authorList>
    </citation>
    <scope>NUCLEOTIDE SEQUENCE [LARGE SCALE GENOMIC DNA]</scope>
    <source>
        <strain evidence="6 7">DSM 14421</strain>
    </source>
</reference>
<dbReference type="PANTHER" id="PTHR43588">
    <property type="entry name" value="COBALT-PRECORRIN-8 METHYLMUTASE"/>
    <property type="match status" value="1"/>
</dbReference>
<evidence type="ECO:0000313" key="6">
    <source>
        <dbReference type="EMBL" id="KRL62429.1"/>
    </source>
</evidence>
<keyword evidence="3" id="KW-0169">Cobalamin biosynthesis</keyword>
<evidence type="ECO:0000313" key="7">
    <source>
        <dbReference type="Proteomes" id="UP000052013"/>
    </source>
</evidence>
<feature type="domain" description="Cobalamin biosynthesis precorrin-8X methylmutase CobH/CbiC" evidence="5">
    <location>
        <begin position="13"/>
        <end position="211"/>
    </location>
</feature>
<evidence type="ECO:0000256" key="1">
    <source>
        <dbReference type="ARBA" id="ARBA00004953"/>
    </source>
</evidence>
<dbReference type="EMBL" id="AZEY01000108">
    <property type="protein sequence ID" value="KRL62429.1"/>
    <property type="molecule type" value="Genomic_DNA"/>
</dbReference>
<dbReference type="InterPro" id="IPR003722">
    <property type="entry name" value="Cbl_synth_CobH/CbiC"/>
</dbReference>
<keyword evidence="4" id="KW-0413">Isomerase</keyword>
<sequence length="217" mass="24014">MADEHYITIPNKITDKSFEMIQDEIDQIDPNFQFNSPIEEAIIKRAIHTTADFDYLKNLKFHGDAIEKIAHVMMNHGTIITDTTMALAGINKRKLDAIGCHYHCYIRDPETFALAKEQQITRSMAAIEIAAKVPTEKVFVIGNAPTALYKILEMVKENRLDPEAVIGVPVGFVEAAESKQALYESDIPAIVALGRKGGSNLAAALTNAILYNLNIAE</sequence>
<comment type="pathway">
    <text evidence="1">Cofactor biosynthesis; adenosylcobalamin biosynthesis.</text>
</comment>
<dbReference type="GO" id="GO:0016993">
    <property type="term" value="F:precorrin-8X methylmutase activity"/>
    <property type="evidence" value="ECO:0007669"/>
    <property type="project" value="InterPro"/>
</dbReference>
<evidence type="ECO:0000256" key="3">
    <source>
        <dbReference type="ARBA" id="ARBA00022573"/>
    </source>
</evidence>
<dbReference type="STRING" id="1423739.FC85_GL001937"/>
<dbReference type="NCBIfam" id="NF006137">
    <property type="entry name" value="PRK08286.1"/>
    <property type="match status" value="1"/>
</dbReference>
<dbReference type="RefSeq" id="WP_057866222.1">
    <property type="nucleotide sequence ID" value="NZ_AZEY01000108.1"/>
</dbReference>
<dbReference type="Pfam" id="PF02570">
    <property type="entry name" value="CbiC"/>
    <property type="match status" value="1"/>
</dbReference>
<organism evidence="6 7">
    <name type="scientific">Lentilactobacillus diolivorans DSM 14421</name>
    <dbReference type="NCBI Taxonomy" id="1423739"/>
    <lineage>
        <taxon>Bacteria</taxon>
        <taxon>Bacillati</taxon>
        <taxon>Bacillota</taxon>
        <taxon>Bacilli</taxon>
        <taxon>Lactobacillales</taxon>
        <taxon>Lactobacillaceae</taxon>
        <taxon>Lentilactobacillus</taxon>
    </lineage>
</organism>
<dbReference type="Proteomes" id="UP000052013">
    <property type="component" value="Unassembled WGS sequence"/>
</dbReference>
<comment type="caution">
    <text evidence="6">The sequence shown here is derived from an EMBL/GenBank/DDBJ whole genome shotgun (WGS) entry which is preliminary data.</text>
</comment>
<evidence type="ECO:0000256" key="2">
    <source>
        <dbReference type="ARBA" id="ARBA00009774"/>
    </source>
</evidence>
<evidence type="ECO:0000256" key="4">
    <source>
        <dbReference type="ARBA" id="ARBA00023235"/>
    </source>
</evidence>
<dbReference type="AlphaFoldDB" id="A0A0R1RZQ5"/>
<dbReference type="InterPro" id="IPR036588">
    <property type="entry name" value="CobH/CbiC_sf"/>
</dbReference>